<reference evidence="9 10" key="1">
    <citation type="journal article" date="2019" name="Int. J. Syst. Evol. Microbiol.">
        <title>The Global Catalogue of Microorganisms (GCM) 10K type strain sequencing project: providing services to taxonomists for standard genome sequencing and annotation.</title>
        <authorList>
            <consortium name="The Broad Institute Genomics Platform"/>
            <consortium name="The Broad Institute Genome Sequencing Center for Infectious Disease"/>
            <person name="Wu L."/>
            <person name="Ma J."/>
        </authorList>
    </citation>
    <scope>NUCLEOTIDE SEQUENCE [LARGE SCALE GENOMIC DNA]</scope>
    <source>
        <strain evidence="9 10">JCM 16227</strain>
    </source>
</reference>
<feature type="transmembrane region" description="Helical" evidence="7">
    <location>
        <begin position="204"/>
        <end position="225"/>
    </location>
</feature>
<comment type="subcellular location">
    <subcellularLocation>
        <location evidence="1">Cell membrane</location>
        <topology evidence="1">Multi-pass membrane protein</topology>
    </subcellularLocation>
</comment>
<proteinExistence type="predicted"/>
<name>A0ABN3HF14_9ACTN</name>
<dbReference type="Pfam" id="PF02687">
    <property type="entry name" value="FtsX"/>
    <property type="match status" value="1"/>
</dbReference>
<evidence type="ECO:0000313" key="9">
    <source>
        <dbReference type="EMBL" id="GAA2378206.1"/>
    </source>
</evidence>
<evidence type="ECO:0000313" key="10">
    <source>
        <dbReference type="Proteomes" id="UP001501170"/>
    </source>
</evidence>
<dbReference type="InterPro" id="IPR051125">
    <property type="entry name" value="ABC-4/HrtB_transporter"/>
</dbReference>
<feature type="transmembrane region" description="Helical" evidence="7">
    <location>
        <begin position="255"/>
        <end position="276"/>
    </location>
</feature>
<gene>
    <name evidence="9" type="ORF">GCM10009855_17260</name>
</gene>
<keyword evidence="4 7" id="KW-0812">Transmembrane</keyword>
<dbReference type="InterPro" id="IPR003838">
    <property type="entry name" value="ABC3_permease_C"/>
</dbReference>
<evidence type="ECO:0000256" key="7">
    <source>
        <dbReference type="SAM" id="Phobius"/>
    </source>
</evidence>
<accession>A0ABN3HF14</accession>
<evidence type="ECO:0000256" key="2">
    <source>
        <dbReference type="ARBA" id="ARBA00022448"/>
    </source>
</evidence>
<organism evidence="9 10">
    <name type="scientific">Gordonia cholesterolivorans</name>
    <dbReference type="NCBI Taxonomy" id="559625"/>
    <lineage>
        <taxon>Bacteria</taxon>
        <taxon>Bacillati</taxon>
        <taxon>Actinomycetota</taxon>
        <taxon>Actinomycetes</taxon>
        <taxon>Mycobacteriales</taxon>
        <taxon>Gordoniaceae</taxon>
        <taxon>Gordonia</taxon>
    </lineage>
</organism>
<evidence type="ECO:0000256" key="3">
    <source>
        <dbReference type="ARBA" id="ARBA00022475"/>
    </source>
</evidence>
<dbReference type="RefSeq" id="WP_045539652.1">
    <property type="nucleotide sequence ID" value="NZ_BAAARB010000007.1"/>
</dbReference>
<evidence type="ECO:0000256" key="5">
    <source>
        <dbReference type="ARBA" id="ARBA00022989"/>
    </source>
</evidence>
<sequence>MYLGLREFRAAAGRFALVVGVVTLLAFMVVALSALTEGLRQQSVSAVEKLPGAALLVQEDGDKPALLSDSEITRTAGEGTELGVATLRASHDGANSTVAVFGRGDVHEVAVSPDIAKTLGVVPGGSIQLGSTTVRVDRVADVGQYAHQQVISMPVGEWREVTHRDSVNALIVDSDSAAPAGLVRVAHADLPDLVPGFSSEHMSLLLIQGLLVVISAVVVCGFFAVWTGQRIGSLAVVRAMGAGRWYLLRDGLAQAGSVLVVGLALGAALAVGFASLLSGKAPVVVDPAAGATVLAGMAVLGLVGAALALRPLVKVDPLVALNR</sequence>
<feature type="domain" description="ABC3 transporter permease C-terminal" evidence="8">
    <location>
        <begin position="209"/>
        <end position="317"/>
    </location>
</feature>
<dbReference type="PANTHER" id="PTHR43738:SF1">
    <property type="entry name" value="HEMIN TRANSPORT SYSTEM PERMEASE PROTEIN HRTB-RELATED"/>
    <property type="match status" value="1"/>
</dbReference>
<feature type="transmembrane region" description="Helical" evidence="7">
    <location>
        <begin position="288"/>
        <end position="309"/>
    </location>
</feature>
<feature type="transmembrane region" description="Helical" evidence="7">
    <location>
        <begin position="12"/>
        <end position="35"/>
    </location>
</feature>
<keyword evidence="5 7" id="KW-1133">Transmembrane helix</keyword>
<keyword evidence="10" id="KW-1185">Reference proteome</keyword>
<comment type="caution">
    <text evidence="9">The sequence shown here is derived from an EMBL/GenBank/DDBJ whole genome shotgun (WGS) entry which is preliminary data.</text>
</comment>
<dbReference type="EMBL" id="BAAARB010000007">
    <property type="protein sequence ID" value="GAA2378206.1"/>
    <property type="molecule type" value="Genomic_DNA"/>
</dbReference>
<dbReference type="PANTHER" id="PTHR43738">
    <property type="entry name" value="ABC TRANSPORTER, MEMBRANE PROTEIN"/>
    <property type="match status" value="1"/>
</dbReference>
<evidence type="ECO:0000256" key="4">
    <source>
        <dbReference type="ARBA" id="ARBA00022692"/>
    </source>
</evidence>
<evidence type="ECO:0000256" key="6">
    <source>
        <dbReference type="ARBA" id="ARBA00023136"/>
    </source>
</evidence>
<keyword evidence="3" id="KW-1003">Cell membrane</keyword>
<protein>
    <submittedName>
        <fullName evidence="9">ABC transporter permease</fullName>
    </submittedName>
</protein>
<dbReference type="Proteomes" id="UP001501170">
    <property type="component" value="Unassembled WGS sequence"/>
</dbReference>
<keyword evidence="2" id="KW-0813">Transport</keyword>
<keyword evidence="6 7" id="KW-0472">Membrane</keyword>
<evidence type="ECO:0000256" key="1">
    <source>
        <dbReference type="ARBA" id="ARBA00004651"/>
    </source>
</evidence>
<evidence type="ECO:0000259" key="8">
    <source>
        <dbReference type="Pfam" id="PF02687"/>
    </source>
</evidence>